<dbReference type="InterPro" id="IPR019236">
    <property type="entry name" value="APP1_cat"/>
</dbReference>
<dbReference type="AlphaFoldDB" id="A0A0G2E5Y4"/>
<organism evidence="2 3">
    <name type="scientific">Phaeomoniella chlamydospora</name>
    <name type="common">Phaeoacremonium chlamydosporum</name>
    <dbReference type="NCBI Taxonomy" id="158046"/>
    <lineage>
        <taxon>Eukaryota</taxon>
        <taxon>Fungi</taxon>
        <taxon>Dikarya</taxon>
        <taxon>Ascomycota</taxon>
        <taxon>Pezizomycotina</taxon>
        <taxon>Eurotiomycetes</taxon>
        <taxon>Chaetothyriomycetidae</taxon>
        <taxon>Phaeomoniellales</taxon>
        <taxon>Phaeomoniellaceae</taxon>
        <taxon>Phaeomoniella</taxon>
    </lineage>
</organism>
<evidence type="ECO:0000259" key="1">
    <source>
        <dbReference type="Pfam" id="PF09949"/>
    </source>
</evidence>
<comment type="caution">
    <text evidence="2">The sequence shown here is derived from an EMBL/GenBank/DDBJ whole genome shotgun (WGS) entry which is preliminary data.</text>
</comment>
<dbReference type="Pfam" id="PF09949">
    <property type="entry name" value="APP1_cat"/>
    <property type="match status" value="1"/>
</dbReference>
<evidence type="ECO:0000313" key="3">
    <source>
        <dbReference type="Proteomes" id="UP000053317"/>
    </source>
</evidence>
<gene>
    <name evidence="2" type="ORF">UCRPC4_g04948</name>
</gene>
<dbReference type="EMBL" id="LCWF01000122">
    <property type="protein sequence ID" value="KKY18412.1"/>
    <property type="molecule type" value="Genomic_DNA"/>
</dbReference>
<reference evidence="2 3" key="2">
    <citation type="submission" date="2015-05" db="EMBL/GenBank/DDBJ databases">
        <authorList>
            <person name="Morales-Cruz A."/>
            <person name="Amrine K.C."/>
            <person name="Cantu D."/>
        </authorList>
    </citation>
    <scope>NUCLEOTIDE SEQUENCE [LARGE SCALE GENOMIC DNA]</scope>
    <source>
        <strain evidence="2">UCRPC4</strain>
    </source>
</reference>
<dbReference type="GO" id="GO:0008195">
    <property type="term" value="F:phosphatidate phosphatase activity"/>
    <property type="evidence" value="ECO:0007669"/>
    <property type="project" value="InterPro"/>
</dbReference>
<accession>A0A0G2E5Y4</accession>
<reference evidence="2 3" key="1">
    <citation type="submission" date="2015-05" db="EMBL/GenBank/DDBJ databases">
        <title>Distinctive expansion of gene families associated with plant cell wall degradation and secondary metabolism in the genomes of grapevine trunk pathogens.</title>
        <authorList>
            <person name="Lawrence D.P."/>
            <person name="Travadon R."/>
            <person name="Rolshausen P.E."/>
            <person name="Baumgartner K."/>
        </authorList>
    </citation>
    <scope>NUCLEOTIDE SEQUENCE [LARGE SCALE GENOMIC DNA]</scope>
    <source>
        <strain evidence="2">UCRPC4</strain>
    </source>
</reference>
<dbReference type="InterPro" id="IPR052935">
    <property type="entry name" value="Mg2+_PAP"/>
</dbReference>
<keyword evidence="3" id="KW-1185">Reference proteome</keyword>
<dbReference type="OrthoDB" id="414243at2759"/>
<dbReference type="PANTHER" id="PTHR28208:SF1">
    <property type="entry name" value="FILAMENT ORGANIZATION PROTEIN APP1-LIKE, PUTATIVE (AFU_ORTHOLOGUE AFUA_1G06650)-RELATED"/>
    <property type="match status" value="1"/>
</dbReference>
<dbReference type="PANTHER" id="PTHR28208">
    <property type="entry name" value="PHOSPHATIDATE PHOSPHATASE APP1"/>
    <property type="match status" value="1"/>
</dbReference>
<protein>
    <submittedName>
        <fullName evidence="2">Putative actin patch protein 1</fullName>
    </submittedName>
</protein>
<dbReference type="Proteomes" id="UP000053317">
    <property type="component" value="Unassembled WGS sequence"/>
</dbReference>
<sequence length="420" mass="47363">MSWPLAMGKATQAVEETSLEVQTRKAGNFHDFEASLPQIWTPYQEMSLIDKLTSLLGNKNPFYKKARPKDHTIWLLDNTAYRPITSDRHKLHPWQAEFVACYFGQNRKDISKQVAAIADALGIDGKAGQNKQVTALIAERLQPFCAAIAPARTIVIKIPTDADHPQTRELGPSGPNGISSQIIITGGSDDQDGTAIETVAPAWNSPVKGKTHFVGPEGWGVISDIDDSIKFTQTSQPEGILRTTFCEPYQVIEGMPSLYTNIKQLFNPAWFYLSASPYNLYPFLNQFLAEYYPPGTLILRDNSWQNIGGVLKSLTQGVQAYKVNRIQKIHKWLPKRRFICVGDSTQSDPEAYAEIYRKYEGFIQAIFIRKVTNIPNMEEKNKDERFCKAFDGIPSDNWKVFEQPEECEEHLKLLAKQCGL</sequence>
<dbReference type="GO" id="GO:0030479">
    <property type="term" value="C:actin cortical patch"/>
    <property type="evidence" value="ECO:0007669"/>
    <property type="project" value="TreeGrafter"/>
</dbReference>
<feature type="domain" description="Phosphatidate phosphatase APP1 catalytic" evidence="1">
    <location>
        <begin position="219"/>
        <end position="370"/>
    </location>
</feature>
<evidence type="ECO:0000313" key="2">
    <source>
        <dbReference type="EMBL" id="KKY18412.1"/>
    </source>
</evidence>
<name>A0A0G2E5Y4_PHACM</name>
<proteinExistence type="predicted"/>